<feature type="binding site" evidence="2">
    <location>
        <begin position="7"/>
        <end position="14"/>
    </location>
    <ligand>
        <name>substrate</name>
    </ligand>
</feature>
<dbReference type="GO" id="GO:0005829">
    <property type="term" value="C:cytosol"/>
    <property type="evidence" value="ECO:0007669"/>
    <property type="project" value="TreeGrafter"/>
</dbReference>
<name>A0AA39Z711_9PEZI</name>
<feature type="region of interest" description="Disordered" evidence="3">
    <location>
        <begin position="239"/>
        <end position="273"/>
    </location>
</feature>
<dbReference type="SMART" id="SM00855">
    <property type="entry name" value="PGAM"/>
    <property type="match status" value="1"/>
</dbReference>
<reference evidence="4" key="1">
    <citation type="submission" date="2023-06" db="EMBL/GenBank/DDBJ databases">
        <title>Genome-scale phylogeny and comparative genomics of the fungal order Sordariales.</title>
        <authorList>
            <consortium name="Lawrence Berkeley National Laboratory"/>
            <person name="Hensen N."/>
            <person name="Bonometti L."/>
            <person name="Westerberg I."/>
            <person name="Brannstrom I.O."/>
            <person name="Guillou S."/>
            <person name="Cros-Aarteil S."/>
            <person name="Calhoun S."/>
            <person name="Haridas S."/>
            <person name="Kuo A."/>
            <person name="Mondo S."/>
            <person name="Pangilinan J."/>
            <person name="Riley R."/>
            <person name="Labutti K."/>
            <person name="Andreopoulos B."/>
            <person name="Lipzen A."/>
            <person name="Chen C."/>
            <person name="Yanf M."/>
            <person name="Daum C."/>
            <person name="Ng V."/>
            <person name="Clum A."/>
            <person name="Steindorff A."/>
            <person name="Ohm R."/>
            <person name="Martin F."/>
            <person name="Silar P."/>
            <person name="Natvig D."/>
            <person name="Lalanne C."/>
            <person name="Gautier V."/>
            <person name="Ament-Velasquez S.L."/>
            <person name="Kruys A."/>
            <person name="Hutchinson M.I."/>
            <person name="Powell A.J."/>
            <person name="Barry K."/>
            <person name="Miller A.N."/>
            <person name="Grigoriev I.V."/>
            <person name="Debuchy R."/>
            <person name="Gladieux P."/>
            <person name="Thoren M.H."/>
            <person name="Johannesson H."/>
        </authorList>
    </citation>
    <scope>NUCLEOTIDE SEQUENCE</scope>
    <source>
        <strain evidence="4">CBS 307.81</strain>
    </source>
</reference>
<dbReference type="PANTHER" id="PTHR46517:SF1">
    <property type="entry name" value="FRUCTOSE-2,6-BISPHOSPHATASE TIGAR"/>
    <property type="match status" value="1"/>
</dbReference>
<evidence type="ECO:0000256" key="2">
    <source>
        <dbReference type="PIRSR" id="PIRSR613078-2"/>
    </source>
</evidence>
<keyword evidence="1" id="KW-0378">Hydrolase</keyword>
<keyword evidence="5" id="KW-1185">Reference proteome</keyword>
<dbReference type="InterPro" id="IPR013078">
    <property type="entry name" value="His_Pase_superF_clade-1"/>
</dbReference>
<dbReference type="CDD" id="cd07067">
    <property type="entry name" value="HP_PGM_like"/>
    <property type="match status" value="1"/>
</dbReference>
<dbReference type="GO" id="GO:0043456">
    <property type="term" value="P:regulation of pentose-phosphate shunt"/>
    <property type="evidence" value="ECO:0007669"/>
    <property type="project" value="TreeGrafter"/>
</dbReference>
<dbReference type="Pfam" id="PF00300">
    <property type="entry name" value="His_Phos_1"/>
    <property type="match status" value="1"/>
</dbReference>
<dbReference type="SUPFAM" id="SSF53254">
    <property type="entry name" value="Phosphoglycerate mutase-like"/>
    <property type="match status" value="1"/>
</dbReference>
<feature type="compositionally biased region" description="Basic and acidic residues" evidence="3">
    <location>
        <begin position="264"/>
        <end position="273"/>
    </location>
</feature>
<dbReference type="InterPro" id="IPR001345">
    <property type="entry name" value="PG/BPGM_mutase_AS"/>
</dbReference>
<dbReference type="Gene3D" id="3.40.50.1240">
    <property type="entry name" value="Phosphoglycerate mutase-like"/>
    <property type="match status" value="1"/>
</dbReference>
<dbReference type="PROSITE" id="PS00175">
    <property type="entry name" value="PG_MUTASE"/>
    <property type="match status" value="1"/>
</dbReference>
<feature type="region of interest" description="Disordered" evidence="3">
    <location>
        <begin position="69"/>
        <end position="92"/>
    </location>
</feature>
<evidence type="ECO:0000256" key="3">
    <source>
        <dbReference type="SAM" id="MobiDB-lite"/>
    </source>
</evidence>
<dbReference type="InterPro" id="IPR029033">
    <property type="entry name" value="His_PPase_superfam"/>
</dbReference>
<protein>
    <submittedName>
        <fullName evidence="4">Phosphoglycerate mutase</fullName>
    </submittedName>
</protein>
<dbReference type="GO" id="GO:0045820">
    <property type="term" value="P:negative regulation of glycolytic process"/>
    <property type="evidence" value="ECO:0007669"/>
    <property type="project" value="TreeGrafter"/>
</dbReference>
<accession>A0AA39Z711</accession>
<dbReference type="InterPro" id="IPR051695">
    <property type="entry name" value="Phosphoglycerate_Mutase"/>
</dbReference>
<sequence>MRLFLVRHGETVDNVAGLYAGVRDSPLTAHGVLQARRLGDHLAKQHQVTHVFSSDLQRAVDTAVKIVDAQLSRRPRQNDKHGDAPGSGGTLKPLQLVDLRERDFGSAEGKKFGTPHGDAETHEDMRQRAARFVQGHLVPLLGSDDSETVVAVVVAHGLILNSLFRVLQARFGTEPRGSEASAAWSNTGYLEAVIKAVTADMEGSNAEDSGKRKTKQPQFMTVVGANVLRHLEGLKKTKGGIGNAQFDKRQRTMDSFFGPASKKPRVDRESKKS</sequence>
<organism evidence="4 5">
    <name type="scientific">Cercophora samala</name>
    <dbReference type="NCBI Taxonomy" id="330535"/>
    <lineage>
        <taxon>Eukaryota</taxon>
        <taxon>Fungi</taxon>
        <taxon>Dikarya</taxon>
        <taxon>Ascomycota</taxon>
        <taxon>Pezizomycotina</taxon>
        <taxon>Sordariomycetes</taxon>
        <taxon>Sordariomycetidae</taxon>
        <taxon>Sordariales</taxon>
        <taxon>Lasiosphaeriaceae</taxon>
        <taxon>Cercophora</taxon>
    </lineage>
</organism>
<evidence type="ECO:0000313" key="5">
    <source>
        <dbReference type="Proteomes" id="UP001174997"/>
    </source>
</evidence>
<dbReference type="EMBL" id="JAULSY010000111">
    <property type="protein sequence ID" value="KAK0665392.1"/>
    <property type="molecule type" value="Genomic_DNA"/>
</dbReference>
<dbReference type="Proteomes" id="UP001174997">
    <property type="component" value="Unassembled WGS sequence"/>
</dbReference>
<gene>
    <name evidence="4" type="ORF">QBC41DRAFT_327956</name>
</gene>
<proteinExistence type="predicted"/>
<dbReference type="GO" id="GO:0004331">
    <property type="term" value="F:fructose-2,6-bisphosphate 2-phosphatase activity"/>
    <property type="evidence" value="ECO:0007669"/>
    <property type="project" value="TreeGrafter"/>
</dbReference>
<dbReference type="AlphaFoldDB" id="A0AA39Z711"/>
<dbReference type="PANTHER" id="PTHR46517">
    <property type="entry name" value="FRUCTOSE-2,6-BISPHOSPHATASE TIGAR"/>
    <property type="match status" value="1"/>
</dbReference>
<evidence type="ECO:0000313" key="4">
    <source>
        <dbReference type="EMBL" id="KAK0665392.1"/>
    </source>
</evidence>
<evidence type="ECO:0000256" key="1">
    <source>
        <dbReference type="ARBA" id="ARBA00022801"/>
    </source>
</evidence>
<feature type="binding site" evidence="2">
    <location>
        <position position="58"/>
    </location>
    <ligand>
        <name>substrate</name>
    </ligand>
</feature>
<comment type="caution">
    <text evidence="4">The sequence shown here is derived from an EMBL/GenBank/DDBJ whole genome shotgun (WGS) entry which is preliminary data.</text>
</comment>